<evidence type="ECO:0000313" key="2">
    <source>
        <dbReference type="EMBL" id="KAK4504016.1"/>
    </source>
</evidence>
<proteinExistence type="predicted"/>
<evidence type="ECO:0000256" key="1">
    <source>
        <dbReference type="SAM" id="MobiDB-lite"/>
    </source>
</evidence>
<gene>
    <name evidence="2" type="ORF">PRZ48_004931</name>
</gene>
<organism evidence="2 3">
    <name type="scientific">Zasmidium cellare</name>
    <name type="common">Wine cellar mold</name>
    <name type="synonym">Racodium cellare</name>
    <dbReference type="NCBI Taxonomy" id="395010"/>
    <lineage>
        <taxon>Eukaryota</taxon>
        <taxon>Fungi</taxon>
        <taxon>Dikarya</taxon>
        <taxon>Ascomycota</taxon>
        <taxon>Pezizomycotina</taxon>
        <taxon>Dothideomycetes</taxon>
        <taxon>Dothideomycetidae</taxon>
        <taxon>Mycosphaerellales</taxon>
        <taxon>Mycosphaerellaceae</taxon>
        <taxon>Zasmidium</taxon>
    </lineage>
</organism>
<dbReference type="Proteomes" id="UP001305779">
    <property type="component" value="Unassembled WGS sequence"/>
</dbReference>
<protein>
    <submittedName>
        <fullName evidence="2">Uncharacterized protein</fullName>
    </submittedName>
</protein>
<dbReference type="EMBL" id="JAXOVC010000003">
    <property type="protein sequence ID" value="KAK4504016.1"/>
    <property type="molecule type" value="Genomic_DNA"/>
</dbReference>
<evidence type="ECO:0000313" key="3">
    <source>
        <dbReference type="Proteomes" id="UP001305779"/>
    </source>
</evidence>
<reference evidence="2 3" key="1">
    <citation type="journal article" date="2023" name="G3 (Bethesda)">
        <title>A chromosome-level genome assembly of Zasmidium syzygii isolated from banana leaves.</title>
        <authorList>
            <person name="van Westerhoven A.C."/>
            <person name="Mehrabi R."/>
            <person name="Talebi R."/>
            <person name="Steentjes M.B.F."/>
            <person name="Corcolon B."/>
            <person name="Chong P.A."/>
            <person name="Kema G.H.J."/>
            <person name="Seidl M.F."/>
        </authorList>
    </citation>
    <scope>NUCLEOTIDE SEQUENCE [LARGE SCALE GENOMIC DNA]</scope>
    <source>
        <strain evidence="2 3">P124</strain>
    </source>
</reference>
<feature type="compositionally biased region" description="Basic and acidic residues" evidence="1">
    <location>
        <begin position="195"/>
        <end position="211"/>
    </location>
</feature>
<keyword evidence="3" id="KW-1185">Reference proteome</keyword>
<accession>A0ABR0EQX5</accession>
<comment type="caution">
    <text evidence="2">The sequence shown here is derived from an EMBL/GenBank/DDBJ whole genome shotgun (WGS) entry which is preliminary data.</text>
</comment>
<name>A0ABR0EQX5_ZASCE</name>
<sequence length="219" mass="24202">MAQSDLVSRLPFSEAEHGWALDVGSFLAAWCTAFRGLITAPTPEARLMLVRYCRLYAYNVTSRLAAHEIVVDAKMFEPRNLQQMDAAVMEVTGKVRKTKSTAHCAFVSLGRATTLVELGMKPGMANEYYALHRESATSAIKQLLNLCKGQFPAEMQAEAIRIELLQLGGNVDNVRRILLRSSPASNSSSRIAMNDVRDKKATSVHTEEELPRMMAEAAI</sequence>
<feature type="region of interest" description="Disordered" evidence="1">
    <location>
        <begin position="185"/>
        <end position="219"/>
    </location>
</feature>